<evidence type="ECO:0000256" key="7">
    <source>
        <dbReference type="HAMAP-Rule" id="MF_01629"/>
    </source>
</evidence>
<evidence type="ECO:0000256" key="5">
    <source>
        <dbReference type="ARBA" id="ARBA00023002"/>
    </source>
</evidence>
<comment type="similarity">
    <text evidence="1 7">Belongs to the pyridoxamine 5'-phosphate oxidase family.</text>
</comment>
<comment type="subunit">
    <text evidence="2 7">Homodimer.</text>
</comment>
<dbReference type="InterPro" id="IPR019576">
    <property type="entry name" value="Pyridoxamine_oxidase_dimer_C"/>
</dbReference>
<accession>A0A641AP47</accession>
<dbReference type="Proteomes" id="UP001515100">
    <property type="component" value="Unassembled WGS sequence"/>
</dbReference>
<dbReference type="PANTHER" id="PTHR10851">
    <property type="entry name" value="PYRIDOXINE-5-PHOSPHATE OXIDASE"/>
    <property type="match status" value="1"/>
</dbReference>
<feature type="binding site" evidence="7 8">
    <location>
        <position position="133"/>
    </location>
    <ligand>
        <name>substrate</name>
    </ligand>
</feature>
<dbReference type="Pfam" id="PF10590">
    <property type="entry name" value="PNP_phzG_C"/>
    <property type="match status" value="1"/>
</dbReference>
<evidence type="ECO:0000256" key="1">
    <source>
        <dbReference type="ARBA" id="ARBA00007301"/>
    </source>
</evidence>
<feature type="domain" description="Pyridoxine 5'-phosphate oxidase dimerisation C-terminal" evidence="12">
    <location>
        <begin position="174"/>
        <end position="215"/>
    </location>
</feature>
<comment type="pathway">
    <text evidence="7">Cofactor metabolism; pyridoxal 5'-phosphate salvage; pyridoxal 5'-phosphate from pyridoxine 5'-phosphate: step 1/1.</text>
</comment>
<feature type="binding site" evidence="7 9">
    <location>
        <position position="187"/>
    </location>
    <ligand>
        <name>FMN</name>
        <dbReference type="ChEBI" id="CHEBI:58210"/>
    </ligand>
</feature>
<feature type="binding site" evidence="7 9">
    <location>
        <position position="107"/>
    </location>
    <ligand>
        <name>FMN</name>
        <dbReference type="ChEBI" id="CHEBI:58210"/>
    </ligand>
</feature>
<feature type="binding site" evidence="7 9">
    <location>
        <position position="197"/>
    </location>
    <ligand>
        <name>FMN</name>
        <dbReference type="ChEBI" id="CHEBI:58210"/>
    </ligand>
</feature>
<evidence type="ECO:0000256" key="6">
    <source>
        <dbReference type="ARBA" id="ARBA00023096"/>
    </source>
</evidence>
<keyword evidence="4 7" id="KW-0288">FMN</keyword>
<feature type="binding site" evidence="7 9">
    <location>
        <position position="85"/>
    </location>
    <ligand>
        <name>FMN</name>
        <dbReference type="ChEBI" id="CHEBI:58210"/>
    </ligand>
</feature>
<dbReference type="InterPro" id="IPR019740">
    <property type="entry name" value="Pyridox_Oxase_CS"/>
</dbReference>
<evidence type="ECO:0000256" key="9">
    <source>
        <dbReference type="PIRSR" id="PIRSR000190-2"/>
    </source>
</evidence>
<evidence type="ECO:0000313" key="14">
    <source>
        <dbReference type="Proteomes" id="UP001515100"/>
    </source>
</evidence>
<dbReference type="EMBL" id="SDPP02000001">
    <property type="protein sequence ID" value="KAA1379709.1"/>
    <property type="molecule type" value="Genomic_DNA"/>
</dbReference>
<comment type="pathway">
    <text evidence="7">Cofactor metabolism; pyridoxal 5'-phosphate salvage; pyridoxal 5'-phosphate from pyridoxamine 5'-phosphate: step 1/1.</text>
</comment>
<feature type="region of interest" description="Disordered" evidence="10">
    <location>
        <begin position="1"/>
        <end position="23"/>
    </location>
</feature>
<feature type="binding site" evidence="7 8">
    <location>
        <position position="125"/>
    </location>
    <ligand>
        <name>substrate</name>
    </ligand>
</feature>
<sequence>MESPDLARMRSEYARDGLDEQGAGDDPLALFARWFDEAVDAGVHEPNAMALATATRDGRPSSRIVLLKGLDARGLAFFTGYGSRKGRELDDNPRAAATMLWHPLQRQVRVEGGVTRLDAAESDAYFASRPRGSQIGAAASPQSQPIPDRTALERRVAEVEQEFAGRDVVRPADWGGYRIAIESIEFWQGRVGRLHDRLRYTREPDGSWTRERLAP</sequence>
<dbReference type="EC" id="1.4.3.5" evidence="7"/>
<feature type="binding site" evidence="7 9">
    <location>
        <begin position="142"/>
        <end position="143"/>
    </location>
    <ligand>
        <name>FMN</name>
        <dbReference type="ChEBI" id="CHEBI:58210"/>
    </ligand>
</feature>
<comment type="cofactor">
    <cofactor evidence="7 9">
        <name>FMN</name>
        <dbReference type="ChEBI" id="CHEBI:58210"/>
    </cofactor>
    <text evidence="7 9">Binds 1 FMN per subunit.</text>
</comment>
<evidence type="ECO:0000313" key="13">
    <source>
        <dbReference type="EMBL" id="KAA1379709.1"/>
    </source>
</evidence>
<dbReference type="PROSITE" id="PS01064">
    <property type="entry name" value="PYRIDOX_OXIDASE"/>
    <property type="match status" value="1"/>
</dbReference>
<evidence type="ECO:0000259" key="11">
    <source>
        <dbReference type="Pfam" id="PF01243"/>
    </source>
</evidence>
<evidence type="ECO:0000259" key="12">
    <source>
        <dbReference type="Pfam" id="PF10590"/>
    </source>
</evidence>
<comment type="function">
    <text evidence="7">Catalyzes the oxidation of either pyridoxine 5'-phosphate (PNP) or pyridoxamine 5'-phosphate (PMP) into pyridoxal 5'-phosphate (PLP).</text>
</comment>
<reference evidence="13" key="1">
    <citation type="submission" date="2019-09" db="EMBL/GenBank/DDBJ databases">
        <authorList>
            <person name="Li J."/>
        </authorList>
    </citation>
    <scope>NUCLEOTIDE SEQUENCE [LARGE SCALE GENOMIC DNA]</scope>
    <source>
        <strain evidence="13">NRBC 14897</strain>
    </source>
</reference>
<evidence type="ECO:0000256" key="8">
    <source>
        <dbReference type="PIRSR" id="PIRSR000190-1"/>
    </source>
</evidence>
<dbReference type="GO" id="GO:0004733">
    <property type="term" value="F:pyridoxamine phosphate oxidase activity"/>
    <property type="evidence" value="ECO:0007669"/>
    <property type="project" value="UniProtKB-UniRule"/>
</dbReference>
<dbReference type="SUPFAM" id="SSF50475">
    <property type="entry name" value="FMN-binding split barrel"/>
    <property type="match status" value="1"/>
</dbReference>
<evidence type="ECO:0000256" key="10">
    <source>
        <dbReference type="SAM" id="MobiDB-lite"/>
    </source>
</evidence>
<feature type="binding site" evidence="7 9">
    <location>
        <begin position="63"/>
        <end position="68"/>
    </location>
    <ligand>
        <name>FMN</name>
        <dbReference type="ChEBI" id="CHEBI:58210"/>
    </ligand>
</feature>
<feature type="compositionally biased region" description="Basic and acidic residues" evidence="10">
    <location>
        <begin position="1"/>
        <end position="18"/>
    </location>
</feature>
<keyword evidence="14" id="KW-1185">Reference proteome</keyword>
<dbReference type="GO" id="GO:0010181">
    <property type="term" value="F:FMN binding"/>
    <property type="evidence" value="ECO:0007669"/>
    <property type="project" value="UniProtKB-UniRule"/>
</dbReference>
<dbReference type="FunFam" id="2.30.110.10:FF:000020">
    <property type="entry name" value="PNPO isoform 11"/>
    <property type="match status" value="1"/>
</dbReference>
<keyword evidence="5 7" id="KW-0560">Oxidoreductase</keyword>
<comment type="caution">
    <text evidence="13">The sequence shown here is derived from an EMBL/GenBank/DDBJ whole genome shotgun (WGS) entry which is preliminary data.</text>
</comment>
<dbReference type="OrthoDB" id="9780392at2"/>
<feature type="binding site" evidence="7 8">
    <location>
        <position position="129"/>
    </location>
    <ligand>
        <name>substrate</name>
    </ligand>
</feature>
<keyword evidence="6 7" id="KW-0664">Pyridoxine biosynthesis</keyword>
<feature type="binding site" evidence="7 8">
    <location>
        <position position="68"/>
    </location>
    <ligand>
        <name>substrate</name>
    </ligand>
</feature>
<comment type="catalytic activity">
    <reaction evidence="7">
        <text>pyridoxamine 5'-phosphate + O2 + H2O = pyridoxal 5'-phosphate + H2O2 + NH4(+)</text>
        <dbReference type="Rhea" id="RHEA:15817"/>
        <dbReference type="ChEBI" id="CHEBI:15377"/>
        <dbReference type="ChEBI" id="CHEBI:15379"/>
        <dbReference type="ChEBI" id="CHEBI:16240"/>
        <dbReference type="ChEBI" id="CHEBI:28938"/>
        <dbReference type="ChEBI" id="CHEBI:58451"/>
        <dbReference type="ChEBI" id="CHEBI:597326"/>
        <dbReference type="EC" id="1.4.3.5"/>
    </reaction>
</comment>
<dbReference type="PANTHER" id="PTHR10851:SF0">
    <property type="entry name" value="PYRIDOXINE-5'-PHOSPHATE OXIDASE"/>
    <property type="match status" value="1"/>
</dbReference>
<organism evidence="13 14">
    <name type="scientific">Aeromicrobium fastidiosum</name>
    <dbReference type="NCBI Taxonomy" id="52699"/>
    <lineage>
        <taxon>Bacteria</taxon>
        <taxon>Bacillati</taxon>
        <taxon>Actinomycetota</taxon>
        <taxon>Actinomycetes</taxon>
        <taxon>Propionibacteriales</taxon>
        <taxon>Nocardioidaceae</taxon>
        <taxon>Aeromicrobium</taxon>
    </lineage>
</organism>
<dbReference type="Pfam" id="PF01243">
    <property type="entry name" value="PNPOx_N"/>
    <property type="match status" value="1"/>
</dbReference>
<dbReference type="GO" id="GO:0008615">
    <property type="term" value="P:pyridoxine biosynthetic process"/>
    <property type="evidence" value="ECO:0007669"/>
    <property type="project" value="UniProtKB-UniRule"/>
</dbReference>
<dbReference type="NCBIfam" id="TIGR00558">
    <property type="entry name" value="pdxH"/>
    <property type="match status" value="1"/>
</dbReference>
<dbReference type="InterPro" id="IPR012349">
    <property type="entry name" value="Split_barrel_FMN-bd"/>
</dbReference>
<dbReference type="AlphaFoldDB" id="A0A641AP47"/>
<dbReference type="InterPro" id="IPR000659">
    <property type="entry name" value="Pyridox_Oxase"/>
</dbReference>
<feature type="binding site" evidence="8">
    <location>
        <begin position="10"/>
        <end position="13"/>
    </location>
    <ligand>
        <name>substrate</name>
    </ligand>
</feature>
<dbReference type="NCBIfam" id="NF004231">
    <property type="entry name" value="PRK05679.1"/>
    <property type="match status" value="1"/>
</dbReference>
<comment type="catalytic activity">
    <reaction evidence="7">
        <text>pyridoxine 5'-phosphate + O2 = pyridoxal 5'-phosphate + H2O2</text>
        <dbReference type="Rhea" id="RHEA:15149"/>
        <dbReference type="ChEBI" id="CHEBI:15379"/>
        <dbReference type="ChEBI" id="CHEBI:16240"/>
        <dbReference type="ChEBI" id="CHEBI:58589"/>
        <dbReference type="ChEBI" id="CHEBI:597326"/>
        <dbReference type="EC" id="1.4.3.5"/>
    </reaction>
</comment>
<evidence type="ECO:0000256" key="4">
    <source>
        <dbReference type="ARBA" id="ARBA00022643"/>
    </source>
</evidence>
<gene>
    <name evidence="7 13" type="primary">pdxH</name>
    <name evidence="13" type="ORF">ESP62_000365</name>
</gene>
<evidence type="ECO:0000256" key="3">
    <source>
        <dbReference type="ARBA" id="ARBA00022630"/>
    </source>
</evidence>
<feature type="binding site" evidence="7 9">
    <location>
        <position position="84"/>
    </location>
    <ligand>
        <name>FMN</name>
        <dbReference type="ChEBI" id="CHEBI:58210"/>
    </ligand>
</feature>
<protein>
    <recommendedName>
        <fullName evidence="7">Pyridoxine/pyridoxamine 5'-phosphate oxidase</fullName>
        <ecNumber evidence="7">1.4.3.5</ecNumber>
    </recommendedName>
    <alternativeName>
        <fullName evidence="7">PNP/PMP oxidase</fullName>
        <shortName evidence="7">PNPOx</shortName>
    </alternativeName>
    <alternativeName>
        <fullName evidence="7">Pyridoxal 5'-phosphate synthase</fullName>
    </alternativeName>
</protein>
<evidence type="ECO:0000256" key="2">
    <source>
        <dbReference type="ARBA" id="ARBA00011738"/>
    </source>
</evidence>
<dbReference type="RefSeq" id="WP_129179476.1">
    <property type="nucleotide sequence ID" value="NZ_JBHSAH010000002.1"/>
</dbReference>
<feature type="binding site" evidence="7 9">
    <location>
        <begin position="78"/>
        <end position="79"/>
    </location>
    <ligand>
        <name>FMN</name>
        <dbReference type="ChEBI" id="CHEBI:58210"/>
    </ligand>
</feature>
<dbReference type="Gene3D" id="2.30.110.10">
    <property type="entry name" value="Electron Transport, Fmn-binding Protein, Chain A"/>
    <property type="match status" value="1"/>
</dbReference>
<dbReference type="InterPro" id="IPR011576">
    <property type="entry name" value="Pyridox_Oxase_N"/>
</dbReference>
<name>A0A641AP47_9ACTN</name>
<keyword evidence="3 7" id="KW-0285">Flavoprotein</keyword>
<dbReference type="PIRSF" id="PIRSF000190">
    <property type="entry name" value="Pyd_amn-ph_oxd"/>
    <property type="match status" value="1"/>
</dbReference>
<dbReference type="HAMAP" id="MF_01629">
    <property type="entry name" value="PdxH"/>
    <property type="match status" value="1"/>
</dbReference>
<feature type="domain" description="Pyridoxamine 5'-phosphate oxidase N-terminal" evidence="11">
    <location>
        <begin position="35"/>
        <end position="161"/>
    </location>
</feature>
<feature type="binding site" evidence="7 8">
    <location>
        <begin position="193"/>
        <end position="195"/>
    </location>
    <ligand>
        <name>substrate</name>
    </ligand>
</feature>
<dbReference type="UniPathway" id="UPA01068">
    <property type="reaction ID" value="UER00304"/>
</dbReference>
<proteinExistence type="inferred from homology"/>